<accession>A0A9P0FCX5</accession>
<sequence length="1297" mass="148371">MKDSKAILKEAREAIKNKDYDTSLKLSKTILKADKSNYMALVFLGLSLQEVGPKDQAPKAFKKAIQECSDNPLAWNGLINYYEKNTAENCKKDLLEAYLTMLKIETVDKKIVEYCEKILSLLEHGDLENIAKTMFSVAGKENPSENLVFGVLEILVKILETSKELNEELTDIYEKSLNLLLNNRKFATSEIYSAYLAVLNKKDKSSELFENAAKMYSIFSSNTISLVWICKVFNRWYVEEDQIYENYKSKAFEYCSKLLKIEPENTMGLFTKSIEFIEDDNTIEAVEILEKVTTLRPGLIHAWFLLTKLYIELNLFEVAFHTLTRSEKLLQSINFSNKILKNQLDVMSLNILSRSQNMEDWEKALSLYEKIDNNEVKKKCKLLQIRAKINMGKYSEVQSDLQELKTNENLLKYTLLYAYFLYKQSKYQECIEFLEQKTFEDSEYWLQLGQIHFENNSDKTASLMPFLKAAKCSPNNYLCFLHLGNYYQSIKDFDKSRRCYEKAFKLNSKSSEAGIQLSKVYMELKNWEASKHLLESLTQTSINKNNSWAWFQLGLSYLEQNEYEKAIDRLRFVVRVEQENPHCWEALADSYFARGSYTSALKCYQKASELSEDTFYPSLQIATIKQILGEYAEAREEFSEILKVNQNDVLALKGLAETCMCQARHCLKEQRLGTARSHAQYASEKITQAIKKNYGLVSLWKLLAESCQFVAKLPEKHSILSISKFIYEEGKSEGNVFLETTELFKFALRCYRMAIALPTDIDSSKSHIVPTVYDLAVCYLNYSQSVSKKEQQELLLHAKSKAECCISQDATSWQYWNLLGNIAMKFEQPKFALAQHAFIKAVEADHNAAISWCNLGILYFLKDDVKLANKCFAEGQRSDPNYVNSWIGQALIAERLGRQEAMDLFRHSTQLDTQQQGGLGYGHWVCQTLIESKPNEKIYSIHNMHAIPVACDALTWYTEKNPDNSCAWNMLGILKERLGLLKGAEVAFKNAYRQTDKGHRDQARINYGRILYRNGKYTKAIEMFANVQEATTKSGSGLALALFKDQQYEDSYNAYDQALHWLTDEEGSQSDMLVALASMAYMFQGKEAAKTLLLQSLELKPPSVWGLYSTLSLGLLHKDIELATLVIFELNKLKDNKDCLKHYSLLLSYIYLLQGDSDRASIEISKLIHRHPDQASVWYTLSVLLVRTQEKKKAKAAAKCAIVAMRLGQTTMDVSKVLCLVSMASLTVGDVKTAKIAAQKAVHYYPNLADTWAVLASTLSCQESDGKKLTLNICKHIENLAPTVPLKEWTKQTMSCV</sequence>
<dbReference type="GO" id="GO:0055087">
    <property type="term" value="C:Ski complex"/>
    <property type="evidence" value="ECO:0007669"/>
    <property type="project" value="InterPro"/>
</dbReference>
<dbReference type="Pfam" id="PF13181">
    <property type="entry name" value="TPR_8"/>
    <property type="match status" value="1"/>
</dbReference>
<feature type="repeat" description="TPR" evidence="3">
    <location>
        <begin position="849"/>
        <end position="882"/>
    </location>
</feature>
<dbReference type="GO" id="GO:0006401">
    <property type="term" value="P:RNA catabolic process"/>
    <property type="evidence" value="ECO:0007669"/>
    <property type="project" value="InterPro"/>
</dbReference>
<dbReference type="OrthoDB" id="421075at2759"/>
<gene>
    <name evidence="4" type="ORF">MELIAE_LOCUS3486</name>
</gene>
<dbReference type="Gene3D" id="1.25.40.10">
    <property type="entry name" value="Tetratricopeptide repeat domain"/>
    <property type="match status" value="7"/>
</dbReference>
<dbReference type="Proteomes" id="UP001154078">
    <property type="component" value="Chromosome 2"/>
</dbReference>
<evidence type="ECO:0000256" key="1">
    <source>
        <dbReference type="ARBA" id="ARBA00022737"/>
    </source>
</evidence>
<evidence type="ECO:0000256" key="3">
    <source>
        <dbReference type="PROSITE-ProRule" id="PRU00339"/>
    </source>
</evidence>
<dbReference type="PROSITE" id="PS50005">
    <property type="entry name" value="TPR"/>
    <property type="match status" value="4"/>
</dbReference>
<evidence type="ECO:0008006" key="6">
    <source>
        <dbReference type="Google" id="ProtNLM"/>
    </source>
</evidence>
<evidence type="ECO:0000313" key="5">
    <source>
        <dbReference type="Proteomes" id="UP001154078"/>
    </source>
</evidence>
<feature type="repeat" description="TPR" evidence="3">
    <location>
        <begin position="477"/>
        <end position="510"/>
    </location>
</feature>
<evidence type="ECO:0000256" key="2">
    <source>
        <dbReference type="ARBA" id="ARBA00022803"/>
    </source>
</evidence>
<organism evidence="4 5">
    <name type="scientific">Brassicogethes aeneus</name>
    <name type="common">Rape pollen beetle</name>
    <name type="synonym">Meligethes aeneus</name>
    <dbReference type="NCBI Taxonomy" id="1431903"/>
    <lineage>
        <taxon>Eukaryota</taxon>
        <taxon>Metazoa</taxon>
        <taxon>Ecdysozoa</taxon>
        <taxon>Arthropoda</taxon>
        <taxon>Hexapoda</taxon>
        <taxon>Insecta</taxon>
        <taxon>Pterygota</taxon>
        <taxon>Neoptera</taxon>
        <taxon>Endopterygota</taxon>
        <taxon>Coleoptera</taxon>
        <taxon>Polyphaga</taxon>
        <taxon>Cucujiformia</taxon>
        <taxon>Nitidulidae</taxon>
        <taxon>Meligethinae</taxon>
        <taxon>Brassicogethes</taxon>
    </lineage>
</organism>
<keyword evidence="2 3" id="KW-0802">TPR repeat</keyword>
<dbReference type="PANTHER" id="PTHR15704">
    <property type="entry name" value="SUPERKILLER 3 PROTEIN-RELATED"/>
    <property type="match status" value="1"/>
</dbReference>
<name>A0A9P0FCX5_BRAAE</name>
<keyword evidence="5" id="KW-1185">Reference proteome</keyword>
<dbReference type="Pfam" id="PF13432">
    <property type="entry name" value="TPR_16"/>
    <property type="match status" value="2"/>
</dbReference>
<dbReference type="EMBL" id="OV121133">
    <property type="protein sequence ID" value="CAH0550739.1"/>
    <property type="molecule type" value="Genomic_DNA"/>
</dbReference>
<feature type="repeat" description="TPR" evidence="3">
    <location>
        <begin position="547"/>
        <end position="580"/>
    </location>
</feature>
<feature type="repeat" description="TPR" evidence="3">
    <location>
        <begin position="581"/>
        <end position="614"/>
    </location>
</feature>
<keyword evidence="1" id="KW-0677">Repeat</keyword>
<dbReference type="PANTHER" id="PTHR15704:SF7">
    <property type="entry name" value="SUPERKILLER COMPLEX PROTEIN 3"/>
    <property type="match status" value="1"/>
</dbReference>
<dbReference type="InterPro" id="IPR011990">
    <property type="entry name" value="TPR-like_helical_dom_sf"/>
</dbReference>
<dbReference type="InterPro" id="IPR019734">
    <property type="entry name" value="TPR_rpt"/>
</dbReference>
<protein>
    <recommendedName>
        <fullName evidence="6">Tetratricopeptide repeat protein 37</fullName>
    </recommendedName>
</protein>
<dbReference type="InterPro" id="IPR039226">
    <property type="entry name" value="Ski3/TTC37"/>
</dbReference>
<evidence type="ECO:0000313" key="4">
    <source>
        <dbReference type="EMBL" id="CAH0550739.1"/>
    </source>
</evidence>
<proteinExistence type="predicted"/>
<dbReference type="SUPFAM" id="SSF81901">
    <property type="entry name" value="HCP-like"/>
    <property type="match status" value="1"/>
</dbReference>
<reference evidence="4" key="1">
    <citation type="submission" date="2021-12" db="EMBL/GenBank/DDBJ databases">
        <authorList>
            <person name="King R."/>
        </authorList>
    </citation>
    <scope>NUCLEOTIDE SEQUENCE</scope>
</reference>
<dbReference type="SUPFAM" id="SSF48452">
    <property type="entry name" value="TPR-like"/>
    <property type="match status" value="4"/>
</dbReference>
<dbReference type="SMART" id="SM00028">
    <property type="entry name" value="TPR"/>
    <property type="match status" value="11"/>
</dbReference>